<keyword evidence="1" id="KW-0677">Repeat</keyword>
<evidence type="ECO:0000256" key="5">
    <source>
        <dbReference type="PROSITE-ProRule" id="PRU00175"/>
    </source>
</evidence>
<dbReference type="SUPFAM" id="SSF57850">
    <property type="entry name" value="RING/U-box"/>
    <property type="match status" value="1"/>
</dbReference>
<feature type="repeat" description="TPR" evidence="6">
    <location>
        <begin position="249"/>
        <end position="282"/>
    </location>
</feature>
<dbReference type="InterPro" id="IPR013083">
    <property type="entry name" value="Znf_RING/FYVE/PHD"/>
</dbReference>
<dbReference type="SMART" id="SM00184">
    <property type="entry name" value="RING"/>
    <property type="match status" value="1"/>
</dbReference>
<dbReference type="GO" id="GO:0008270">
    <property type="term" value="F:zinc ion binding"/>
    <property type="evidence" value="ECO:0007669"/>
    <property type="project" value="UniProtKB-KW"/>
</dbReference>
<dbReference type="PANTHER" id="PTHR45641">
    <property type="entry name" value="TETRATRICOPEPTIDE REPEAT PROTEIN (AFU_ORTHOLOGUE AFUA_6G03870)"/>
    <property type="match status" value="1"/>
</dbReference>
<dbReference type="InterPro" id="IPR019734">
    <property type="entry name" value="TPR_rpt"/>
</dbReference>
<dbReference type="GO" id="GO:0005737">
    <property type="term" value="C:cytoplasm"/>
    <property type="evidence" value="ECO:0007669"/>
    <property type="project" value="UniProtKB-ARBA"/>
</dbReference>
<name>A0A816CYK8_9BILA</name>
<dbReference type="SUPFAM" id="SSF48452">
    <property type="entry name" value="TPR-like"/>
    <property type="match status" value="3"/>
</dbReference>
<dbReference type="Pfam" id="PF13181">
    <property type="entry name" value="TPR_8"/>
    <property type="match status" value="1"/>
</dbReference>
<dbReference type="PROSITE" id="PS50089">
    <property type="entry name" value="ZF_RING_2"/>
    <property type="match status" value="1"/>
</dbReference>
<evidence type="ECO:0000256" key="2">
    <source>
        <dbReference type="ARBA" id="ARBA00022771"/>
    </source>
</evidence>
<dbReference type="InterPro" id="IPR011990">
    <property type="entry name" value="TPR-like_helical_dom_sf"/>
</dbReference>
<dbReference type="OrthoDB" id="66906at2759"/>
<feature type="repeat" description="TPR" evidence="6">
    <location>
        <begin position="209"/>
        <end position="242"/>
    </location>
</feature>
<feature type="repeat" description="TPR" evidence="6">
    <location>
        <begin position="413"/>
        <end position="446"/>
    </location>
</feature>
<keyword evidence="4" id="KW-0862">Zinc</keyword>
<feature type="domain" description="RING-type" evidence="8">
    <location>
        <begin position="14"/>
        <end position="54"/>
    </location>
</feature>
<organism evidence="9 10">
    <name type="scientific">Rotaria magnacalcarata</name>
    <dbReference type="NCBI Taxonomy" id="392030"/>
    <lineage>
        <taxon>Eukaryota</taxon>
        <taxon>Metazoa</taxon>
        <taxon>Spiralia</taxon>
        <taxon>Gnathifera</taxon>
        <taxon>Rotifera</taxon>
        <taxon>Eurotatoria</taxon>
        <taxon>Bdelloidea</taxon>
        <taxon>Philodinida</taxon>
        <taxon>Philodinidae</taxon>
        <taxon>Rotaria</taxon>
    </lineage>
</organism>
<evidence type="ECO:0000256" key="4">
    <source>
        <dbReference type="ARBA" id="ARBA00022833"/>
    </source>
</evidence>
<keyword evidence="7" id="KW-0175">Coiled coil</keyword>
<dbReference type="EMBL" id="CAJNOW010013992">
    <property type="protein sequence ID" value="CAF1627819.1"/>
    <property type="molecule type" value="Genomic_DNA"/>
</dbReference>
<sequence>MIATQDEFQILIECCICCDYLTDVRETPCCHQLFCLDCIQSWLRQSARHCPRCRSTTLTEETLTTNAVIQRFVDNAQFHCPNKLQGCPVKVLGSDLTQHKKSCPYSPDALKNQREQKLAELELKLRQYSSEKIRTKEKDNGFYDLAKAFHKEHAYDEARQCLKMIKGMQNVFNVMTLSAHIEQDDGQYDKALEIYTDIYLKAKSNLQRIELLLASGHIHLKKAKYTEAQDKFIRALNLLPHNDQSQKKAEILNGIGLLAKKCSDYDQAISNYNKALEIADTNSDLWSEIVANLADLFRKKGNYNESRDLYLKTLKQLESVHGHNHPLVADVMNNLGILLKKEGKYIEALDYFKQALKISKHYYGHKHESIGMYLGNIGDIYRKRGDYKTAEVTYKKALAALEESLGPKHIEVAELLNSMGLVLNKRGDYDGAEALYERAIKIVKYTFGPNQEHYKLGIYYNNLADLDRKRNNYEDALRIYRRAFTIIEKTLGPEHSEAADILHNIGQVQHQLDNDKQAIVHINRALAIIKKEFNEQHYKYGIFLNSLGLVYATMNDYDTAYEHVKQALQILLATLGVDHIELCDVYVNLGDICMKIVAEMDNKPKDQYENQESTEKQIVLNEAKNSYSEAHRIVQKAFGAEHTKTKQFLSLLSIANNYKAF</sequence>
<keyword evidence="2 5" id="KW-0863">Zinc-finger</keyword>
<keyword evidence="3 6" id="KW-0802">TPR repeat</keyword>
<evidence type="ECO:0000256" key="1">
    <source>
        <dbReference type="ARBA" id="ARBA00022737"/>
    </source>
</evidence>
<dbReference type="SMART" id="SM00028">
    <property type="entry name" value="TPR"/>
    <property type="match status" value="10"/>
</dbReference>
<dbReference type="PANTHER" id="PTHR45641:SF19">
    <property type="entry name" value="NEPHROCYSTIN-3"/>
    <property type="match status" value="1"/>
</dbReference>
<proteinExistence type="predicted"/>
<keyword evidence="2 5" id="KW-0479">Metal-binding</keyword>
<evidence type="ECO:0000313" key="10">
    <source>
        <dbReference type="Proteomes" id="UP000663834"/>
    </source>
</evidence>
<evidence type="ECO:0000259" key="8">
    <source>
        <dbReference type="PROSITE" id="PS50089"/>
    </source>
</evidence>
<evidence type="ECO:0000313" key="9">
    <source>
        <dbReference type="EMBL" id="CAF1627819.1"/>
    </source>
</evidence>
<protein>
    <recommendedName>
        <fullName evidence="8">RING-type domain-containing protein</fullName>
    </recommendedName>
</protein>
<dbReference type="CDD" id="cd16619">
    <property type="entry name" value="mRING-HC-C4C4_TRIM37_C-VIII"/>
    <property type="match status" value="1"/>
</dbReference>
<dbReference type="AlphaFoldDB" id="A0A816CYK8"/>
<dbReference type="Proteomes" id="UP000663834">
    <property type="component" value="Unassembled WGS sequence"/>
</dbReference>
<accession>A0A816CYK8</accession>
<dbReference type="PROSITE" id="PS50005">
    <property type="entry name" value="TPR"/>
    <property type="match status" value="4"/>
</dbReference>
<evidence type="ECO:0000256" key="3">
    <source>
        <dbReference type="ARBA" id="ARBA00022803"/>
    </source>
</evidence>
<feature type="coiled-coil region" evidence="7">
    <location>
        <begin position="111"/>
        <end position="138"/>
    </location>
</feature>
<dbReference type="Gene3D" id="1.25.40.10">
    <property type="entry name" value="Tetratricopeptide repeat domain"/>
    <property type="match status" value="4"/>
</dbReference>
<evidence type="ECO:0000256" key="7">
    <source>
        <dbReference type="SAM" id="Coils"/>
    </source>
</evidence>
<dbReference type="Gene3D" id="3.30.40.10">
    <property type="entry name" value="Zinc/RING finger domain, C3HC4 (zinc finger)"/>
    <property type="match status" value="2"/>
</dbReference>
<evidence type="ECO:0000256" key="6">
    <source>
        <dbReference type="PROSITE-ProRule" id="PRU00339"/>
    </source>
</evidence>
<dbReference type="Pfam" id="PF13374">
    <property type="entry name" value="TPR_10"/>
    <property type="match status" value="1"/>
</dbReference>
<dbReference type="Pfam" id="PF13424">
    <property type="entry name" value="TPR_12"/>
    <property type="match status" value="3"/>
</dbReference>
<dbReference type="InterPro" id="IPR001841">
    <property type="entry name" value="Znf_RING"/>
</dbReference>
<reference evidence="9" key="1">
    <citation type="submission" date="2021-02" db="EMBL/GenBank/DDBJ databases">
        <authorList>
            <person name="Nowell W R."/>
        </authorList>
    </citation>
    <scope>NUCLEOTIDE SEQUENCE</scope>
</reference>
<dbReference type="PROSITE" id="PS50293">
    <property type="entry name" value="TPR_REGION"/>
    <property type="match status" value="1"/>
</dbReference>
<gene>
    <name evidence="9" type="ORF">KQP761_LOCUS25636</name>
</gene>
<comment type="caution">
    <text evidence="9">The sequence shown here is derived from an EMBL/GenBank/DDBJ whole genome shotgun (WGS) entry which is preliminary data.</text>
</comment>
<feature type="repeat" description="TPR" evidence="6">
    <location>
        <begin position="329"/>
        <end position="362"/>
    </location>
</feature>